<dbReference type="RefSeq" id="WP_066542139.1">
    <property type="nucleotide sequence ID" value="NZ_MASJ01000001.1"/>
</dbReference>
<keyword evidence="1" id="KW-1133">Transmembrane helix</keyword>
<gene>
    <name evidence="2" type="ORF">A6M13_00420</name>
</gene>
<feature type="transmembrane region" description="Helical" evidence="1">
    <location>
        <begin position="66"/>
        <end position="83"/>
    </location>
</feature>
<dbReference type="Pfam" id="PF14007">
    <property type="entry name" value="YtpI"/>
    <property type="match status" value="1"/>
</dbReference>
<accession>A0A1C0YMH7</accession>
<protein>
    <recommendedName>
        <fullName evidence="4">YtpI-like protein</fullName>
    </recommendedName>
</protein>
<proteinExistence type="predicted"/>
<dbReference type="EMBL" id="MASJ01000001">
    <property type="protein sequence ID" value="OCS88343.1"/>
    <property type="molecule type" value="Genomic_DNA"/>
</dbReference>
<dbReference type="InterPro" id="IPR025618">
    <property type="entry name" value="YtpI"/>
</dbReference>
<evidence type="ECO:0000256" key="1">
    <source>
        <dbReference type="SAM" id="Phobius"/>
    </source>
</evidence>
<reference evidence="2 3" key="1">
    <citation type="submission" date="2016-07" db="EMBL/GenBank/DDBJ databases">
        <title>Caryophanon tenue genome sequencing.</title>
        <authorList>
            <person name="Verma A."/>
            <person name="Pal Y."/>
            <person name="Krishnamurthi S."/>
        </authorList>
    </citation>
    <scope>NUCLEOTIDE SEQUENCE [LARGE SCALE GENOMIC DNA]</scope>
    <source>
        <strain evidence="2 3">DSM 14152</strain>
    </source>
</reference>
<dbReference type="STRING" id="33978.A6M13_00420"/>
<dbReference type="OrthoDB" id="2453019at2"/>
<feature type="transmembrane region" description="Helical" evidence="1">
    <location>
        <begin position="43"/>
        <end position="60"/>
    </location>
</feature>
<keyword evidence="1" id="KW-0812">Transmembrane</keyword>
<evidence type="ECO:0000313" key="2">
    <source>
        <dbReference type="EMBL" id="OCS88343.1"/>
    </source>
</evidence>
<evidence type="ECO:0008006" key="4">
    <source>
        <dbReference type="Google" id="ProtNLM"/>
    </source>
</evidence>
<feature type="transmembrane region" description="Helical" evidence="1">
    <location>
        <begin position="6"/>
        <end position="22"/>
    </location>
</feature>
<keyword evidence="1" id="KW-0472">Membrane</keyword>
<evidence type="ECO:0000313" key="3">
    <source>
        <dbReference type="Proteomes" id="UP000093199"/>
    </source>
</evidence>
<dbReference type="Proteomes" id="UP000093199">
    <property type="component" value="Unassembled WGS sequence"/>
</dbReference>
<comment type="caution">
    <text evidence="2">The sequence shown here is derived from an EMBL/GenBank/DDBJ whole genome shotgun (WGS) entry which is preliminary data.</text>
</comment>
<dbReference type="AlphaFoldDB" id="A0A1C0YMH7"/>
<sequence>MYFNFICVVLIIFSLMFYLYNKTRQLRTPAALEIRHKYYKAKANIWLGAFILTFGVNQIILFSGFVTYAIAGIFIVLGALVIYDNYKRSKHYAPFLQEEQQLYEAAQQDAASH</sequence>
<name>A0A1C0YMH7_9BACL</name>
<organism evidence="2 3">
    <name type="scientific">Caryophanon tenue</name>
    <dbReference type="NCBI Taxonomy" id="33978"/>
    <lineage>
        <taxon>Bacteria</taxon>
        <taxon>Bacillati</taxon>
        <taxon>Bacillota</taxon>
        <taxon>Bacilli</taxon>
        <taxon>Bacillales</taxon>
        <taxon>Caryophanaceae</taxon>
        <taxon>Caryophanon</taxon>
    </lineage>
</organism>
<keyword evidence="3" id="KW-1185">Reference proteome</keyword>